<dbReference type="AlphaFoldDB" id="A0A512SWC7"/>
<evidence type="ECO:0000313" key="3">
    <source>
        <dbReference type="Proteomes" id="UP000321793"/>
    </source>
</evidence>
<dbReference type="Proteomes" id="UP000321793">
    <property type="component" value="Unassembled WGS sequence"/>
</dbReference>
<dbReference type="EMBL" id="BKBA01000003">
    <property type="protein sequence ID" value="GEQ12262.1"/>
    <property type="molecule type" value="Genomic_DNA"/>
</dbReference>
<evidence type="ECO:0008006" key="4">
    <source>
        <dbReference type="Google" id="ProtNLM"/>
    </source>
</evidence>
<feature type="transmembrane region" description="Helical" evidence="1">
    <location>
        <begin position="318"/>
        <end position="337"/>
    </location>
</feature>
<organism evidence="2 3">
    <name type="scientific">Knoellia locipacati</name>
    <dbReference type="NCBI Taxonomy" id="882824"/>
    <lineage>
        <taxon>Bacteria</taxon>
        <taxon>Bacillati</taxon>
        <taxon>Actinomycetota</taxon>
        <taxon>Actinomycetes</taxon>
        <taxon>Micrococcales</taxon>
        <taxon>Intrasporangiaceae</taxon>
        <taxon>Knoellia</taxon>
    </lineage>
</organism>
<gene>
    <name evidence="2" type="ORF">KLO01_03090</name>
</gene>
<accession>A0A512SWC7</accession>
<feature type="transmembrane region" description="Helical" evidence="1">
    <location>
        <begin position="292"/>
        <end position="312"/>
    </location>
</feature>
<sequence>MKARWDWGVLAAWITGLVIIRASRLVERDPYWQARDGSERWAGMPLSRADAWSWAQPSGTFRPTSPAWNTALGLGYDALGFAGIAVVGAVGLLAYFVVALVLARWLGSRPLPALVATAGVALLALPLLSPRATTAVEALLLTTIALGYALLVRPLRTGWRLVAVVALGGLALGWGGAWLHVSWSVTAVGLAVALPLAALLAGAPRWRLTLTAVAGLGIALGSTFGPYGWSVWQLLTEISAASDGQVVEWMSPLADGPRTRWLPIAIAVLTLALACVLRVARQRPGAPGSRERARWALEVILLGGSLAAALAGFVAIRFLGVAALTLLPVLAAEISVSTAKWRANPDRSGALRSRLEAAYWRPILTGAIVILLPVALVASHDPGRPDPEAEIMADLPHGCRLFATADAAGVTLLLRTDVKVWIDMRTEVYGADAIAESTRRLGDLSDVALPEGTTCAILPRDTKGVRSDGSPQVWNQLRPVGPMAVWLPGAGA</sequence>
<dbReference type="RefSeq" id="WP_147061804.1">
    <property type="nucleotide sequence ID" value="NZ_BAABDN010000001.1"/>
</dbReference>
<feature type="transmembrane region" description="Helical" evidence="1">
    <location>
        <begin position="134"/>
        <end position="152"/>
    </location>
</feature>
<feature type="transmembrane region" description="Helical" evidence="1">
    <location>
        <begin position="208"/>
        <end position="229"/>
    </location>
</feature>
<comment type="caution">
    <text evidence="2">The sequence shown here is derived from an EMBL/GenBank/DDBJ whole genome shotgun (WGS) entry which is preliminary data.</text>
</comment>
<feature type="transmembrane region" description="Helical" evidence="1">
    <location>
        <begin position="358"/>
        <end position="378"/>
    </location>
</feature>
<feature type="transmembrane region" description="Helical" evidence="1">
    <location>
        <begin position="78"/>
        <end position="103"/>
    </location>
</feature>
<keyword evidence="3" id="KW-1185">Reference proteome</keyword>
<protein>
    <recommendedName>
        <fullName evidence="4">Glycosyltransferase RgtA/B/C/D-like domain-containing protein</fullName>
    </recommendedName>
</protein>
<keyword evidence="1" id="KW-1133">Transmembrane helix</keyword>
<name>A0A512SWC7_9MICO</name>
<reference evidence="2 3" key="1">
    <citation type="submission" date="2019-07" db="EMBL/GenBank/DDBJ databases">
        <title>Whole genome shotgun sequence of Knoellia locipacati NBRC 109775.</title>
        <authorList>
            <person name="Hosoyama A."/>
            <person name="Uohara A."/>
            <person name="Ohji S."/>
            <person name="Ichikawa N."/>
        </authorList>
    </citation>
    <scope>NUCLEOTIDE SEQUENCE [LARGE SCALE GENOMIC DNA]</scope>
    <source>
        <strain evidence="2 3">NBRC 109775</strain>
    </source>
</reference>
<keyword evidence="1" id="KW-0812">Transmembrane</keyword>
<feature type="transmembrane region" description="Helical" evidence="1">
    <location>
        <begin position="183"/>
        <end position="201"/>
    </location>
</feature>
<dbReference type="OrthoDB" id="5000585at2"/>
<feature type="transmembrane region" description="Helical" evidence="1">
    <location>
        <begin position="159"/>
        <end position="177"/>
    </location>
</feature>
<feature type="transmembrane region" description="Helical" evidence="1">
    <location>
        <begin position="110"/>
        <end position="128"/>
    </location>
</feature>
<feature type="transmembrane region" description="Helical" evidence="1">
    <location>
        <begin position="261"/>
        <end position="280"/>
    </location>
</feature>
<proteinExistence type="predicted"/>
<evidence type="ECO:0000256" key="1">
    <source>
        <dbReference type="SAM" id="Phobius"/>
    </source>
</evidence>
<keyword evidence="1" id="KW-0472">Membrane</keyword>
<evidence type="ECO:0000313" key="2">
    <source>
        <dbReference type="EMBL" id="GEQ12262.1"/>
    </source>
</evidence>